<dbReference type="Pfam" id="PF00129">
    <property type="entry name" value="MHC_I"/>
    <property type="match status" value="1"/>
</dbReference>
<organism evidence="5 6">
    <name type="scientific">Astyanax mexicanus</name>
    <name type="common">Blind cave fish</name>
    <name type="synonym">Astyanax fasciatus mexicanus</name>
    <dbReference type="NCBI Taxonomy" id="7994"/>
    <lineage>
        <taxon>Eukaryota</taxon>
        <taxon>Metazoa</taxon>
        <taxon>Chordata</taxon>
        <taxon>Craniata</taxon>
        <taxon>Vertebrata</taxon>
        <taxon>Euteleostomi</taxon>
        <taxon>Actinopterygii</taxon>
        <taxon>Neopterygii</taxon>
        <taxon>Teleostei</taxon>
        <taxon>Ostariophysi</taxon>
        <taxon>Characiformes</taxon>
        <taxon>Characoidei</taxon>
        <taxon>Acestrorhamphidae</taxon>
        <taxon>Acestrorhamphinae</taxon>
        <taxon>Astyanax</taxon>
    </lineage>
</organism>
<dbReference type="GO" id="GO:0009897">
    <property type="term" value="C:external side of plasma membrane"/>
    <property type="evidence" value="ECO:0007669"/>
    <property type="project" value="TreeGrafter"/>
</dbReference>
<keyword evidence="3" id="KW-0472">Membrane</keyword>
<dbReference type="PANTHER" id="PTHR16675:SF193">
    <property type="entry name" value="LOC571647 PROTEIN-RELATED"/>
    <property type="match status" value="1"/>
</dbReference>
<name>A0A8T2MHD5_ASTMX</name>
<dbReference type="InterPro" id="IPR007110">
    <property type="entry name" value="Ig-like_dom"/>
</dbReference>
<evidence type="ECO:0000313" key="6">
    <source>
        <dbReference type="Proteomes" id="UP000752171"/>
    </source>
</evidence>
<evidence type="ECO:0000256" key="3">
    <source>
        <dbReference type="SAM" id="Phobius"/>
    </source>
</evidence>
<evidence type="ECO:0000256" key="1">
    <source>
        <dbReference type="ARBA" id="ARBA00023180"/>
    </source>
</evidence>
<dbReference type="InterPro" id="IPR003006">
    <property type="entry name" value="Ig/MHC_CS"/>
</dbReference>
<sequence>MLTDKFASTPHQDKHSLLYLYTMQSKNSDSHIYNCTAVTLLNDRQIDFYSSSSDKPRTAKQNWLKNISESDWKYSTEKLQYDRELLNILIVTQMSEFGHSQSGVHVLQWRHGCEGEQSSDGSLTVLNSINEFGYDGEDLIQFNCTSKTWITPEENREREEEWSKAFNADKKCLQCKEMLKMYLKYNTTDITQSHTPPAVYIFANKSVSLTCLITGFYPKDVKLSVRKFGTSIPEHLIISSGIRPNDDGTYQLRKSVEISGDDPADYDCYVSHSSLTEPVMKKWVKPKNGTGTALIEIVAGVVIFVILLGMGPIVLIKKGIIGGAGPQPVNNAVPLNPNAQGDKNIPLLPVSPNGQANSGAGCQPVNNAVPQNFNAPGQCNCGFLILI</sequence>
<dbReference type="SUPFAM" id="SSF48726">
    <property type="entry name" value="Immunoglobulin"/>
    <property type="match status" value="1"/>
</dbReference>
<keyword evidence="3" id="KW-1133">Transmembrane helix</keyword>
<proteinExistence type="predicted"/>
<comment type="caution">
    <text evidence="5">The sequence shown here is derived from an EMBL/GenBank/DDBJ whole genome shotgun (WGS) entry which is preliminary data.</text>
</comment>
<dbReference type="InterPro" id="IPR050208">
    <property type="entry name" value="MHC_class-I_related"/>
</dbReference>
<dbReference type="InterPro" id="IPR037055">
    <property type="entry name" value="MHC_I-like_Ag-recog_sf"/>
</dbReference>
<dbReference type="PROSITE" id="PS50835">
    <property type="entry name" value="IG_LIKE"/>
    <property type="match status" value="1"/>
</dbReference>
<dbReference type="PANTHER" id="PTHR16675">
    <property type="entry name" value="MHC CLASS I-RELATED"/>
    <property type="match status" value="1"/>
</dbReference>
<dbReference type="SUPFAM" id="SSF54452">
    <property type="entry name" value="MHC antigen-recognition domain"/>
    <property type="match status" value="1"/>
</dbReference>
<accession>A0A8T2MHD5</accession>
<reference evidence="5 6" key="1">
    <citation type="submission" date="2021-07" db="EMBL/GenBank/DDBJ databases">
        <authorList>
            <person name="Imarazene B."/>
            <person name="Zahm M."/>
            <person name="Klopp C."/>
            <person name="Cabau C."/>
            <person name="Beille S."/>
            <person name="Jouanno E."/>
            <person name="Castinel A."/>
            <person name="Lluch J."/>
            <person name="Gil L."/>
            <person name="Kuchtly C."/>
            <person name="Lopez Roques C."/>
            <person name="Donnadieu C."/>
            <person name="Parrinello H."/>
            <person name="Journot L."/>
            <person name="Du K."/>
            <person name="Schartl M."/>
            <person name="Retaux S."/>
            <person name="Guiguen Y."/>
        </authorList>
    </citation>
    <scope>NUCLEOTIDE SEQUENCE [LARGE SCALE GENOMIC DNA]</scope>
    <source>
        <strain evidence="5">Pach_M1</strain>
        <tissue evidence="5">Testis</tissue>
    </source>
</reference>
<dbReference type="Pfam" id="PF07654">
    <property type="entry name" value="C1-set"/>
    <property type="match status" value="1"/>
</dbReference>
<dbReference type="InterPro" id="IPR003597">
    <property type="entry name" value="Ig_C1-set"/>
</dbReference>
<evidence type="ECO:0000256" key="2">
    <source>
        <dbReference type="ARBA" id="ARBA00023319"/>
    </source>
</evidence>
<dbReference type="PROSITE" id="PS00290">
    <property type="entry name" value="IG_MHC"/>
    <property type="match status" value="1"/>
</dbReference>
<keyword evidence="3" id="KW-0812">Transmembrane</keyword>
<dbReference type="InterPro" id="IPR011162">
    <property type="entry name" value="MHC_I/II-like_Ag-recog"/>
</dbReference>
<dbReference type="InterPro" id="IPR011161">
    <property type="entry name" value="MHC_I-like_Ag-recog"/>
</dbReference>
<dbReference type="GO" id="GO:0006955">
    <property type="term" value="P:immune response"/>
    <property type="evidence" value="ECO:0007669"/>
    <property type="project" value="TreeGrafter"/>
</dbReference>
<keyword evidence="2" id="KW-0393">Immunoglobulin domain</keyword>
<dbReference type="InterPro" id="IPR036179">
    <property type="entry name" value="Ig-like_dom_sf"/>
</dbReference>
<dbReference type="AlphaFoldDB" id="A0A8T2MHD5"/>
<protein>
    <submittedName>
        <fullName evidence="5">H-2 class I histocompatibility antigen, alpha chain-like</fullName>
    </submittedName>
</protein>
<feature type="transmembrane region" description="Helical" evidence="3">
    <location>
        <begin position="293"/>
        <end position="316"/>
    </location>
</feature>
<dbReference type="SMART" id="SM00407">
    <property type="entry name" value="IGc1"/>
    <property type="match status" value="1"/>
</dbReference>
<dbReference type="Gene3D" id="2.60.40.10">
    <property type="entry name" value="Immunoglobulins"/>
    <property type="match status" value="1"/>
</dbReference>
<evidence type="ECO:0000313" key="5">
    <source>
        <dbReference type="EMBL" id="KAG9281385.1"/>
    </source>
</evidence>
<dbReference type="Proteomes" id="UP000752171">
    <property type="component" value="Unassembled WGS sequence"/>
</dbReference>
<evidence type="ECO:0000259" key="4">
    <source>
        <dbReference type="PROSITE" id="PS50835"/>
    </source>
</evidence>
<dbReference type="EMBL" id="JAICCE010000002">
    <property type="protein sequence ID" value="KAG9281385.1"/>
    <property type="molecule type" value="Genomic_DNA"/>
</dbReference>
<feature type="domain" description="Ig-like" evidence="4">
    <location>
        <begin position="188"/>
        <end position="280"/>
    </location>
</feature>
<dbReference type="GO" id="GO:0005615">
    <property type="term" value="C:extracellular space"/>
    <property type="evidence" value="ECO:0007669"/>
    <property type="project" value="TreeGrafter"/>
</dbReference>
<keyword evidence="1" id="KW-0325">Glycoprotein</keyword>
<dbReference type="InterPro" id="IPR013783">
    <property type="entry name" value="Ig-like_fold"/>
</dbReference>
<gene>
    <name evidence="5" type="primary">HLA-E</name>
    <name evidence="5" type="ORF">AMEX_G4199</name>
</gene>
<dbReference type="Gene3D" id="3.30.500.10">
    <property type="entry name" value="MHC class I-like antigen recognition-like"/>
    <property type="match status" value="1"/>
</dbReference>